<dbReference type="STRING" id="307972.A0A2G8KTG8"/>
<organism evidence="6 7">
    <name type="scientific">Stichopus japonicus</name>
    <name type="common">Sea cucumber</name>
    <dbReference type="NCBI Taxonomy" id="307972"/>
    <lineage>
        <taxon>Eukaryota</taxon>
        <taxon>Metazoa</taxon>
        <taxon>Echinodermata</taxon>
        <taxon>Eleutherozoa</taxon>
        <taxon>Echinozoa</taxon>
        <taxon>Holothuroidea</taxon>
        <taxon>Aspidochirotacea</taxon>
        <taxon>Aspidochirotida</taxon>
        <taxon>Stichopodidae</taxon>
        <taxon>Apostichopus</taxon>
    </lineage>
</organism>
<dbReference type="InterPro" id="IPR045587">
    <property type="entry name" value="FKTN_N"/>
</dbReference>
<feature type="domain" description="Ribitol-5-phosphate transferase FKTN N-terminal" evidence="5">
    <location>
        <begin position="10"/>
        <end position="84"/>
    </location>
</feature>
<keyword evidence="3" id="KW-1133">Transmembrane helix</keyword>
<dbReference type="Proteomes" id="UP000230750">
    <property type="component" value="Unassembled WGS sequence"/>
</dbReference>
<dbReference type="AlphaFoldDB" id="A0A2G8KTG8"/>
<dbReference type="GO" id="GO:0000139">
    <property type="term" value="C:Golgi membrane"/>
    <property type="evidence" value="ECO:0007669"/>
    <property type="project" value="TreeGrafter"/>
</dbReference>
<accession>A0A2G8KTG8</accession>
<evidence type="ECO:0000256" key="3">
    <source>
        <dbReference type="ARBA" id="ARBA00022989"/>
    </source>
</evidence>
<evidence type="ECO:0000313" key="6">
    <source>
        <dbReference type="EMBL" id="PIK51291.1"/>
    </source>
</evidence>
<evidence type="ECO:0000313" key="7">
    <source>
        <dbReference type="Proteomes" id="UP000230750"/>
    </source>
</evidence>
<name>A0A2G8KTG8_STIJA</name>
<evidence type="ECO:0000256" key="2">
    <source>
        <dbReference type="ARBA" id="ARBA00022692"/>
    </source>
</evidence>
<dbReference type="EMBL" id="MRZV01000380">
    <property type="protein sequence ID" value="PIK51291.1"/>
    <property type="molecule type" value="Genomic_DNA"/>
</dbReference>
<dbReference type="Pfam" id="PF19737">
    <property type="entry name" value="FKTN_N"/>
    <property type="match status" value="1"/>
</dbReference>
<gene>
    <name evidence="6" type="ORF">BSL78_11811</name>
</gene>
<evidence type="ECO:0000256" key="1">
    <source>
        <dbReference type="ARBA" id="ARBA00004167"/>
    </source>
</evidence>
<dbReference type="InterPro" id="IPR009644">
    <property type="entry name" value="FKTN/MNN4/W02B3.4-1"/>
</dbReference>
<comment type="subcellular location">
    <subcellularLocation>
        <location evidence="1">Membrane</location>
        <topology evidence="1">Single-pass membrane protein</topology>
    </subcellularLocation>
</comment>
<reference evidence="6 7" key="1">
    <citation type="journal article" date="2017" name="PLoS Biol.">
        <title>The sea cucumber genome provides insights into morphological evolution and visceral regeneration.</title>
        <authorList>
            <person name="Zhang X."/>
            <person name="Sun L."/>
            <person name="Yuan J."/>
            <person name="Sun Y."/>
            <person name="Gao Y."/>
            <person name="Zhang L."/>
            <person name="Li S."/>
            <person name="Dai H."/>
            <person name="Hamel J.F."/>
            <person name="Liu C."/>
            <person name="Yu Y."/>
            <person name="Liu S."/>
            <person name="Lin W."/>
            <person name="Guo K."/>
            <person name="Jin S."/>
            <person name="Xu P."/>
            <person name="Storey K.B."/>
            <person name="Huan P."/>
            <person name="Zhang T."/>
            <person name="Zhou Y."/>
            <person name="Zhang J."/>
            <person name="Lin C."/>
            <person name="Li X."/>
            <person name="Xing L."/>
            <person name="Huo D."/>
            <person name="Sun M."/>
            <person name="Wang L."/>
            <person name="Mercier A."/>
            <person name="Li F."/>
            <person name="Yang H."/>
            <person name="Xiang J."/>
        </authorList>
    </citation>
    <scope>NUCLEOTIDE SEQUENCE [LARGE SCALE GENOMIC DNA]</scope>
    <source>
        <strain evidence="6">Shaxun</strain>
        <tissue evidence="6">Muscle</tissue>
    </source>
</reference>
<keyword evidence="4" id="KW-0472">Membrane</keyword>
<protein>
    <submittedName>
        <fullName evidence="6">Putative fukutin-like</fullName>
    </submittedName>
</protein>
<keyword evidence="2" id="KW-0812">Transmembrane</keyword>
<proteinExistence type="predicted"/>
<comment type="caution">
    <text evidence="6">The sequence shown here is derived from an EMBL/GenBank/DDBJ whole genome shotgun (WGS) entry which is preliminary data.</text>
</comment>
<dbReference type="PANTHER" id="PTHR15407">
    <property type="entry name" value="FUKUTIN-RELATED"/>
    <property type="match status" value="1"/>
</dbReference>
<evidence type="ECO:0000259" key="5">
    <source>
        <dbReference type="Pfam" id="PF19737"/>
    </source>
</evidence>
<sequence length="274" mass="31937">MTKQWSHDQKLYGNRGEGAYDKMEFAEVKVDNVYFMVPKYPKKFLTQIQHSTFLECNYERAAKFVSRHYDDGDVVGERFRSNAKDILIAGAAVLDELGIPFWLSSGTCLSWFRECRIIGHSLDVDFGMKIEDYSVRLIPAMEMAGLMLVHQFGKRSDSYELSFVKDQLKLDIFFFYEEGNTLWNGGSDTSTGEKYKYIFPWFDLCWTEFIGIKVRVPCQTLSYVEANYGKSWNTKVTSWNWKSSPPNVIPNGQWPKEEWPEVMQVFEIIEVEES</sequence>
<keyword evidence="7" id="KW-1185">Reference proteome</keyword>
<dbReference type="PANTHER" id="PTHR15407:SF28">
    <property type="entry name" value="RIBITOL-5-PHOSPHATE TRANSFERASE FKTN"/>
    <property type="match status" value="1"/>
</dbReference>
<evidence type="ECO:0000256" key="4">
    <source>
        <dbReference type="ARBA" id="ARBA00023136"/>
    </source>
</evidence>
<dbReference type="OrthoDB" id="444255at2759"/>